<keyword evidence="1" id="KW-0812">Transmembrane</keyword>
<accession>A0A1A9UMR9</accession>
<proteinExistence type="predicted"/>
<keyword evidence="1" id="KW-0472">Membrane</keyword>
<keyword evidence="1" id="KW-1133">Transmembrane helix</keyword>
<dbReference type="VEuPathDB" id="VectorBase:GAUT009665"/>
<dbReference type="AlphaFoldDB" id="A0A1A9UMR9"/>
<feature type="transmembrane region" description="Helical" evidence="1">
    <location>
        <begin position="87"/>
        <end position="107"/>
    </location>
</feature>
<reference evidence="2" key="1">
    <citation type="submission" date="2020-05" db="UniProtKB">
        <authorList>
            <consortium name="EnsemblMetazoa"/>
        </authorList>
    </citation>
    <scope>IDENTIFICATION</scope>
    <source>
        <strain evidence="2">TTRI</strain>
    </source>
</reference>
<evidence type="ECO:0000313" key="2">
    <source>
        <dbReference type="EnsemblMetazoa" id="GAUT009665-PA"/>
    </source>
</evidence>
<name>A0A1A9UMR9_GLOAU</name>
<dbReference type="EnsemblMetazoa" id="GAUT009665-RA">
    <property type="protein sequence ID" value="GAUT009665-PA"/>
    <property type="gene ID" value="GAUT009665"/>
</dbReference>
<protein>
    <submittedName>
        <fullName evidence="2">Uncharacterized protein</fullName>
    </submittedName>
</protein>
<evidence type="ECO:0000256" key="1">
    <source>
        <dbReference type="SAM" id="Phobius"/>
    </source>
</evidence>
<dbReference type="Proteomes" id="UP000078200">
    <property type="component" value="Unassembled WGS sequence"/>
</dbReference>
<organism evidence="2 3">
    <name type="scientific">Glossina austeni</name>
    <name type="common">Savannah tsetse fly</name>
    <dbReference type="NCBI Taxonomy" id="7395"/>
    <lineage>
        <taxon>Eukaryota</taxon>
        <taxon>Metazoa</taxon>
        <taxon>Ecdysozoa</taxon>
        <taxon>Arthropoda</taxon>
        <taxon>Hexapoda</taxon>
        <taxon>Insecta</taxon>
        <taxon>Pterygota</taxon>
        <taxon>Neoptera</taxon>
        <taxon>Endopterygota</taxon>
        <taxon>Diptera</taxon>
        <taxon>Brachycera</taxon>
        <taxon>Muscomorpha</taxon>
        <taxon>Hippoboscoidea</taxon>
        <taxon>Glossinidae</taxon>
        <taxon>Glossina</taxon>
    </lineage>
</organism>
<evidence type="ECO:0000313" key="3">
    <source>
        <dbReference type="Proteomes" id="UP000078200"/>
    </source>
</evidence>
<sequence>MMSPTITNSVKLSLKKLPIYLPMTDVVAIESTKKKKHVSPLGNDSAFPKLKRTLNGEKNSNKLALAYLPICVPERPAGRRAGSLNSYWYLLTLIITFLMQMTFNFALQTTIYMKHEQLNEILASFSQKQTSN</sequence>
<keyword evidence="3" id="KW-1185">Reference proteome</keyword>